<accession>X1ASQ4</accession>
<evidence type="ECO:0000313" key="1">
    <source>
        <dbReference type="EMBL" id="GAG75303.1"/>
    </source>
</evidence>
<organism evidence="1">
    <name type="scientific">marine sediment metagenome</name>
    <dbReference type="NCBI Taxonomy" id="412755"/>
    <lineage>
        <taxon>unclassified sequences</taxon>
        <taxon>metagenomes</taxon>
        <taxon>ecological metagenomes</taxon>
    </lineage>
</organism>
<name>X1ASQ4_9ZZZZ</name>
<sequence length="29" mass="3555">TKYVNRKNEFYINKINGFLKRRILAKNVN</sequence>
<dbReference type="AlphaFoldDB" id="X1ASQ4"/>
<dbReference type="EMBL" id="BART01017159">
    <property type="protein sequence ID" value="GAG75303.1"/>
    <property type="molecule type" value="Genomic_DNA"/>
</dbReference>
<feature type="non-terminal residue" evidence="1">
    <location>
        <position position="1"/>
    </location>
</feature>
<gene>
    <name evidence="1" type="ORF">S01H4_32745</name>
</gene>
<protein>
    <submittedName>
        <fullName evidence="1">Uncharacterized protein</fullName>
    </submittedName>
</protein>
<comment type="caution">
    <text evidence="1">The sequence shown here is derived from an EMBL/GenBank/DDBJ whole genome shotgun (WGS) entry which is preliminary data.</text>
</comment>
<reference evidence="1" key="1">
    <citation type="journal article" date="2014" name="Front. Microbiol.">
        <title>High frequency of phylogenetically diverse reductive dehalogenase-homologous genes in deep subseafloor sedimentary metagenomes.</title>
        <authorList>
            <person name="Kawai M."/>
            <person name="Futagami T."/>
            <person name="Toyoda A."/>
            <person name="Takaki Y."/>
            <person name="Nishi S."/>
            <person name="Hori S."/>
            <person name="Arai W."/>
            <person name="Tsubouchi T."/>
            <person name="Morono Y."/>
            <person name="Uchiyama I."/>
            <person name="Ito T."/>
            <person name="Fujiyama A."/>
            <person name="Inagaki F."/>
            <person name="Takami H."/>
        </authorList>
    </citation>
    <scope>NUCLEOTIDE SEQUENCE</scope>
    <source>
        <strain evidence="1">Expedition CK06-06</strain>
    </source>
</reference>
<proteinExistence type="predicted"/>